<proteinExistence type="predicted"/>
<dbReference type="KEGG" id="lbm:DS830_08280"/>
<accession>A0A347STX8</accession>
<dbReference type="Pfam" id="PF08220">
    <property type="entry name" value="HTH_DeoR"/>
    <property type="match status" value="1"/>
</dbReference>
<evidence type="ECO:0000313" key="2">
    <source>
        <dbReference type="Proteomes" id="UP000284109"/>
    </source>
</evidence>
<comment type="caution">
    <text evidence="1">The sequence shown here is derived from an EMBL/GenBank/DDBJ whole genome shotgun (WGS) entry which is preliminary data.</text>
</comment>
<evidence type="ECO:0000313" key="1">
    <source>
        <dbReference type="EMBL" id="RHW52112.1"/>
    </source>
</evidence>
<dbReference type="RefSeq" id="WP_118899857.1">
    <property type="nucleotide sequence ID" value="NZ_CP031513.1"/>
</dbReference>
<dbReference type="InterPro" id="IPR014036">
    <property type="entry name" value="DeoR-like_C"/>
</dbReference>
<dbReference type="InterPro" id="IPR037171">
    <property type="entry name" value="NagB/RpiA_transferase-like"/>
</dbReference>
<dbReference type="InterPro" id="IPR018356">
    <property type="entry name" value="Tscrpt_reg_HTH_DeoR_CS"/>
</dbReference>
<dbReference type="GO" id="GO:0003700">
    <property type="term" value="F:DNA-binding transcription factor activity"/>
    <property type="evidence" value="ECO:0007669"/>
    <property type="project" value="InterPro"/>
</dbReference>
<dbReference type="InterPro" id="IPR036388">
    <property type="entry name" value="WH-like_DNA-bd_sf"/>
</dbReference>
<sequence>MKNSIANVDARRESIVSKLQQNEQMSVKNLAHEFAVSLVTIRRDLKALQQMGQITWTHGRVQAVLQPDADELLNDKSSMNHIKDCIAQAVPEYIKENSTLFVNSSSLCWRMINQLAIKPLTIITNNLRVTECARHPETSIIMTGGEVRYPKESLVGTIAVQFLETMQSDYTLIGCDGISLDEGLTTHNIYESQVNSTMVQRTKQKVICVADYRKVGVSSNYHVADLDQIDVLITDTFANERVVRSLRKSGIEVIQVSV</sequence>
<dbReference type="AlphaFoldDB" id="A0A347STX8"/>
<dbReference type="InterPro" id="IPR050313">
    <property type="entry name" value="Carb_Metab_HTH_regulators"/>
</dbReference>
<name>A0A347STX8_9LACO</name>
<dbReference type="Gene3D" id="1.10.10.10">
    <property type="entry name" value="Winged helix-like DNA-binding domain superfamily/Winged helix DNA-binding domain"/>
    <property type="match status" value="1"/>
</dbReference>
<dbReference type="OrthoDB" id="9797223at2"/>
<keyword evidence="2" id="KW-1185">Reference proteome</keyword>
<dbReference type="SUPFAM" id="SSF100950">
    <property type="entry name" value="NagB/RpiA/CoA transferase-like"/>
    <property type="match status" value="1"/>
</dbReference>
<organism evidence="1 2">
    <name type="scientific">Bombilactobacillus bombi</name>
    <dbReference type="NCBI Taxonomy" id="1303590"/>
    <lineage>
        <taxon>Bacteria</taxon>
        <taxon>Bacillati</taxon>
        <taxon>Bacillota</taxon>
        <taxon>Bacilli</taxon>
        <taxon>Lactobacillales</taxon>
        <taxon>Lactobacillaceae</taxon>
        <taxon>Bombilactobacillus</taxon>
    </lineage>
</organism>
<gene>
    <name evidence="1" type="ORF">DS831_01950</name>
</gene>
<dbReference type="SMART" id="SM01134">
    <property type="entry name" value="DeoRC"/>
    <property type="match status" value="1"/>
</dbReference>
<dbReference type="Pfam" id="PF00455">
    <property type="entry name" value="DeoRC"/>
    <property type="match status" value="1"/>
</dbReference>
<dbReference type="Gene3D" id="3.40.50.1360">
    <property type="match status" value="1"/>
</dbReference>
<dbReference type="PANTHER" id="PTHR30363">
    <property type="entry name" value="HTH-TYPE TRANSCRIPTIONAL REGULATOR SRLR-RELATED"/>
    <property type="match status" value="1"/>
</dbReference>
<dbReference type="Proteomes" id="UP000284109">
    <property type="component" value="Unassembled WGS sequence"/>
</dbReference>
<reference evidence="1 2" key="1">
    <citation type="submission" date="2018-07" db="EMBL/GenBank/DDBJ databases">
        <title>Genome sequences of six Lactobacillus spp. isolated from bumble bee guts.</title>
        <authorList>
            <person name="Motta E.V.S."/>
            <person name="Moran N.A."/>
        </authorList>
    </citation>
    <scope>NUCLEOTIDE SEQUENCE [LARGE SCALE GENOMIC DNA]</scope>
    <source>
        <strain evidence="1 2">BI-1.1</strain>
    </source>
</reference>
<dbReference type="PANTHER" id="PTHR30363:SF44">
    <property type="entry name" value="AGA OPERON TRANSCRIPTIONAL REPRESSOR-RELATED"/>
    <property type="match status" value="1"/>
</dbReference>
<dbReference type="PROSITE" id="PS51000">
    <property type="entry name" value="HTH_DEOR_2"/>
    <property type="match status" value="1"/>
</dbReference>
<dbReference type="EMBL" id="QOCR01000001">
    <property type="protein sequence ID" value="RHW52112.1"/>
    <property type="molecule type" value="Genomic_DNA"/>
</dbReference>
<protein>
    <submittedName>
        <fullName evidence="1">DeoR/GlpR transcriptional regulator</fullName>
    </submittedName>
</protein>
<dbReference type="SMART" id="SM00420">
    <property type="entry name" value="HTH_DEOR"/>
    <property type="match status" value="1"/>
</dbReference>
<dbReference type="SUPFAM" id="SSF46785">
    <property type="entry name" value="Winged helix' DNA-binding domain"/>
    <property type="match status" value="1"/>
</dbReference>
<dbReference type="PROSITE" id="PS00894">
    <property type="entry name" value="HTH_DEOR_1"/>
    <property type="match status" value="1"/>
</dbReference>
<dbReference type="InterPro" id="IPR001034">
    <property type="entry name" value="DeoR_HTH"/>
</dbReference>
<dbReference type="InterPro" id="IPR036390">
    <property type="entry name" value="WH_DNA-bd_sf"/>
</dbReference>